<organism evidence="3 4">
    <name type="scientific">Trichonephila inaurata madagascariensis</name>
    <dbReference type="NCBI Taxonomy" id="2747483"/>
    <lineage>
        <taxon>Eukaryota</taxon>
        <taxon>Metazoa</taxon>
        <taxon>Ecdysozoa</taxon>
        <taxon>Arthropoda</taxon>
        <taxon>Chelicerata</taxon>
        <taxon>Arachnida</taxon>
        <taxon>Araneae</taxon>
        <taxon>Araneomorphae</taxon>
        <taxon>Entelegynae</taxon>
        <taxon>Araneoidea</taxon>
        <taxon>Nephilidae</taxon>
        <taxon>Trichonephila</taxon>
        <taxon>Trichonephila inaurata</taxon>
    </lineage>
</organism>
<dbReference type="EMBL" id="BMAV01021089">
    <property type="protein sequence ID" value="GFY75009.1"/>
    <property type="molecule type" value="Genomic_DNA"/>
</dbReference>
<protein>
    <submittedName>
        <fullName evidence="3">Uncharacterized protein</fullName>
    </submittedName>
</protein>
<feature type="signal peptide" evidence="2">
    <location>
        <begin position="1"/>
        <end position="18"/>
    </location>
</feature>
<dbReference type="PANTHER" id="PTHR24373:SF275">
    <property type="entry name" value="TIR DOMAIN-CONTAINING PROTEIN"/>
    <property type="match status" value="1"/>
</dbReference>
<comment type="caution">
    <text evidence="3">The sequence shown here is derived from an EMBL/GenBank/DDBJ whole genome shotgun (WGS) entry which is preliminary data.</text>
</comment>
<keyword evidence="1 2" id="KW-0732">Signal</keyword>
<accession>A0A8X6YNT4</accession>
<sequence>MYYFVLVLLELCLQFSKCSIFSKDREIHCELNLSEGIKKCEFNFTNGNFDVFSASLSELHRCAEQCPHTELLFRFENYTLPAFPNGTFSNLRSRKLTLEISKGSRISLFSPTVPAYSVFINSSFHSVIFDIFDSSTLIGWNWSALENQMEVTEKGFEFYAVRSKLVYLHSDFSKVAKGRITVIRILKCGLRWLGKNAFAPLIYLKSLELRDNLLENIYRSQLPKRASDMRTLDLGSNRLTDLPQDIFDGLNLQTVFLDGNKLKIIEPLMQSILSNKELNFISGGIWPCKCENTSMILSKFGIDFDELECYENINRNTIFKYKEKCPA</sequence>
<dbReference type="PANTHER" id="PTHR24373">
    <property type="entry name" value="SLIT RELATED LEUCINE-RICH REPEAT NEURONAL PROTEIN"/>
    <property type="match status" value="1"/>
</dbReference>
<reference evidence="3" key="1">
    <citation type="submission" date="2020-08" db="EMBL/GenBank/DDBJ databases">
        <title>Multicomponent nature underlies the extraordinary mechanical properties of spider dragline silk.</title>
        <authorList>
            <person name="Kono N."/>
            <person name="Nakamura H."/>
            <person name="Mori M."/>
            <person name="Yoshida Y."/>
            <person name="Ohtoshi R."/>
            <person name="Malay A.D."/>
            <person name="Moran D.A.P."/>
            <person name="Tomita M."/>
            <person name="Numata K."/>
            <person name="Arakawa K."/>
        </authorList>
    </citation>
    <scope>NUCLEOTIDE SEQUENCE</scope>
</reference>
<dbReference type="AlphaFoldDB" id="A0A8X6YNT4"/>
<evidence type="ECO:0000256" key="1">
    <source>
        <dbReference type="ARBA" id="ARBA00022729"/>
    </source>
</evidence>
<feature type="chain" id="PRO_5036500016" evidence="2">
    <location>
        <begin position="19"/>
        <end position="327"/>
    </location>
</feature>
<evidence type="ECO:0000256" key="2">
    <source>
        <dbReference type="SAM" id="SignalP"/>
    </source>
</evidence>
<evidence type="ECO:0000313" key="3">
    <source>
        <dbReference type="EMBL" id="GFY75009.1"/>
    </source>
</evidence>
<name>A0A8X6YNT4_9ARAC</name>
<dbReference type="SUPFAM" id="SSF52058">
    <property type="entry name" value="L domain-like"/>
    <property type="match status" value="1"/>
</dbReference>
<dbReference type="Pfam" id="PF13855">
    <property type="entry name" value="LRR_8"/>
    <property type="match status" value="1"/>
</dbReference>
<dbReference type="InterPro" id="IPR050328">
    <property type="entry name" value="Dev_Immune_Receptor"/>
</dbReference>
<evidence type="ECO:0000313" key="4">
    <source>
        <dbReference type="Proteomes" id="UP000886998"/>
    </source>
</evidence>
<dbReference type="Gene3D" id="3.80.10.10">
    <property type="entry name" value="Ribonuclease Inhibitor"/>
    <property type="match status" value="1"/>
</dbReference>
<dbReference type="Proteomes" id="UP000886998">
    <property type="component" value="Unassembled WGS sequence"/>
</dbReference>
<proteinExistence type="predicted"/>
<dbReference type="InterPro" id="IPR001611">
    <property type="entry name" value="Leu-rich_rpt"/>
</dbReference>
<dbReference type="InterPro" id="IPR032675">
    <property type="entry name" value="LRR_dom_sf"/>
</dbReference>
<gene>
    <name evidence="3" type="primary">AVEN_116494_1</name>
    <name evidence="3" type="ORF">TNIN_189321</name>
</gene>
<keyword evidence="4" id="KW-1185">Reference proteome</keyword>
<dbReference type="OrthoDB" id="676979at2759"/>